<evidence type="ECO:0000313" key="3">
    <source>
        <dbReference type="EMBL" id="TCC92119.1"/>
    </source>
</evidence>
<dbReference type="Pfam" id="PF13163">
    <property type="entry name" value="DUF3999"/>
    <property type="match status" value="1"/>
</dbReference>
<dbReference type="OrthoDB" id="994644at2"/>
<organism evidence="3 4">
    <name type="scientific">Pedobacter frigiditerrae</name>
    <dbReference type="NCBI Taxonomy" id="2530452"/>
    <lineage>
        <taxon>Bacteria</taxon>
        <taxon>Pseudomonadati</taxon>
        <taxon>Bacteroidota</taxon>
        <taxon>Sphingobacteriia</taxon>
        <taxon>Sphingobacteriales</taxon>
        <taxon>Sphingobacteriaceae</taxon>
        <taxon>Pedobacter</taxon>
    </lineage>
</organism>
<dbReference type="InterPro" id="IPR025060">
    <property type="entry name" value="DUF3999"/>
</dbReference>
<keyword evidence="4" id="KW-1185">Reference proteome</keyword>
<keyword evidence="1" id="KW-0472">Membrane</keyword>
<dbReference type="Proteomes" id="UP000292884">
    <property type="component" value="Unassembled WGS sequence"/>
</dbReference>
<proteinExistence type="predicted"/>
<comment type="caution">
    <text evidence="3">The sequence shown here is derived from an EMBL/GenBank/DDBJ whole genome shotgun (WGS) entry which is preliminary data.</text>
</comment>
<dbReference type="AlphaFoldDB" id="A0A4R0MXU2"/>
<protein>
    <submittedName>
        <fullName evidence="3">DUF3999 family protein</fullName>
    </submittedName>
</protein>
<accession>A0A4R0MXU2</accession>
<sequence>MMLKQKIKLTAIFILGALGLKAQTNQFQYQRDLKGVTTNWHSLQIPNQVFKKANAGLEDLRIYGIKGKDTIEVPYILEQSANQVTERETSFNIINQTHNQNGYYYTFQASVAATLNQIRLSFKQANFDWKVALEGSNNNTEWFTVLKDYRILSIKNNNTDYQFTQLNFADAKYTYFRICIKANEQPELNAAKILKADTLKGIDAAIPFSGYQLQNDAKNKQTLVDINLGDIVPLSYLKLNVQSDFDFYRAFKIEFATDSFKTDKGIQYNYAPLYEGTLSSLEFPEFRFKSTLVSRLRITIENNDNKPLRLNSIALKGPVYELMARFEKTDYNYALYYGKKEAVAPSYELKNFENKIPMEMTALTVGEEKINPAFAAPKIEKPLFENKLWLWCLMGIIISLLGFFAYKMLNS</sequence>
<evidence type="ECO:0000256" key="2">
    <source>
        <dbReference type="SAM" id="SignalP"/>
    </source>
</evidence>
<dbReference type="SUPFAM" id="SSF49785">
    <property type="entry name" value="Galactose-binding domain-like"/>
    <property type="match status" value="1"/>
</dbReference>
<dbReference type="InterPro" id="IPR008979">
    <property type="entry name" value="Galactose-bd-like_sf"/>
</dbReference>
<feature type="signal peptide" evidence="2">
    <location>
        <begin position="1"/>
        <end position="22"/>
    </location>
</feature>
<gene>
    <name evidence="3" type="ORF">EZ428_10330</name>
</gene>
<dbReference type="EMBL" id="SJSK01000002">
    <property type="protein sequence ID" value="TCC92119.1"/>
    <property type="molecule type" value="Genomic_DNA"/>
</dbReference>
<reference evidence="3 4" key="1">
    <citation type="submission" date="2019-02" db="EMBL/GenBank/DDBJ databases">
        <title>Pedobacter sp. RP-1-13 sp. nov., isolated from Arctic soil.</title>
        <authorList>
            <person name="Dahal R.H."/>
        </authorList>
    </citation>
    <scope>NUCLEOTIDE SEQUENCE [LARGE SCALE GENOMIC DNA]</scope>
    <source>
        <strain evidence="3 4">RP-1-13</strain>
    </source>
</reference>
<name>A0A4R0MXU2_9SPHI</name>
<keyword evidence="2" id="KW-0732">Signal</keyword>
<keyword evidence="1" id="KW-1133">Transmembrane helix</keyword>
<evidence type="ECO:0000313" key="4">
    <source>
        <dbReference type="Proteomes" id="UP000292884"/>
    </source>
</evidence>
<feature type="chain" id="PRO_5020267971" evidence="2">
    <location>
        <begin position="23"/>
        <end position="411"/>
    </location>
</feature>
<feature type="transmembrane region" description="Helical" evidence="1">
    <location>
        <begin position="388"/>
        <end position="406"/>
    </location>
</feature>
<evidence type="ECO:0000256" key="1">
    <source>
        <dbReference type="SAM" id="Phobius"/>
    </source>
</evidence>
<keyword evidence="1" id="KW-0812">Transmembrane</keyword>